<dbReference type="GO" id="GO:0031293">
    <property type="term" value="P:membrane protein intracellular domain proteolysis"/>
    <property type="evidence" value="ECO:0007669"/>
    <property type="project" value="TreeGrafter"/>
</dbReference>
<proteinExistence type="predicted"/>
<dbReference type="KEGG" id="mif:Metin_0834"/>
<keyword evidence="4 5" id="KW-0472">Membrane</keyword>
<organism evidence="7 8">
    <name type="scientific">Methanocaldococcus infernus (strain DSM 11812 / JCM 15783 / ME)</name>
    <dbReference type="NCBI Taxonomy" id="573063"/>
    <lineage>
        <taxon>Archaea</taxon>
        <taxon>Methanobacteriati</taxon>
        <taxon>Methanobacteriota</taxon>
        <taxon>Methanomada group</taxon>
        <taxon>Methanococci</taxon>
        <taxon>Methanococcales</taxon>
        <taxon>Methanocaldococcaceae</taxon>
        <taxon>Methanocaldococcus</taxon>
    </lineage>
</organism>
<dbReference type="SUPFAM" id="SSF50156">
    <property type="entry name" value="PDZ domain-like"/>
    <property type="match status" value="1"/>
</dbReference>
<dbReference type="GO" id="GO:0005737">
    <property type="term" value="C:cytoplasm"/>
    <property type="evidence" value="ECO:0007669"/>
    <property type="project" value="TreeGrafter"/>
</dbReference>
<evidence type="ECO:0000256" key="2">
    <source>
        <dbReference type="ARBA" id="ARBA00022692"/>
    </source>
</evidence>
<dbReference type="RefSeq" id="WP_013100245.1">
    <property type="nucleotide sequence ID" value="NC_014122.1"/>
</dbReference>
<comment type="subcellular location">
    <subcellularLocation>
        <location evidence="1">Endomembrane system</location>
        <topology evidence="1">Multi-pass membrane protein</topology>
    </subcellularLocation>
</comment>
<dbReference type="SMART" id="SM00228">
    <property type="entry name" value="PDZ"/>
    <property type="match status" value="1"/>
</dbReference>
<keyword evidence="8" id="KW-1185">Reference proteome</keyword>
<dbReference type="GO" id="GO:0012505">
    <property type="term" value="C:endomembrane system"/>
    <property type="evidence" value="ECO:0007669"/>
    <property type="project" value="UniProtKB-SubCell"/>
</dbReference>
<accession>D5VSE6</accession>
<dbReference type="HOGENOM" id="CLU_042134_1_0_2"/>
<protein>
    <submittedName>
        <fullName evidence="7">Peptidase M50</fullName>
    </submittedName>
</protein>
<sequence>MKYLILIFIILWLVLYTVREKTNLKVYYGIFGILRTKLGFGIIEKLGKYKFWRKIGILSIPICSILGIFMLINLTIMSVNLALGHVSKEEAKPVIFLFGTLIPWIPGLIGLIVAITIHELAHGIFAKSFNIKIKSSGVIFLLGIPLGAFVELDDKFKEVDKKIRGAIASAGPLANLFIYLLASLLIVLANFAPTNLEILDVKEPASKYLKKGDIILKINDMKINNLEDFKSVAKQIEPNKIYKITVLRDNKVLEFNIKSSDLGRLGILVAPTNKGLVEAINILYWTSFFNFILALFNLIPAKPLDGYYVLTALPELVKERSYRLGEFLERVLDDKVINSITLLVWWIIIGSIIYSML</sequence>
<evidence type="ECO:0000259" key="6">
    <source>
        <dbReference type="SMART" id="SM00228"/>
    </source>
</evidence>
<dbReference type="Pfam" id="PF02163">
    <property type="entry name" value="Peptidase_M50"/>
    <property type="match status" value="1"/>
</dbReference>
<dbReference type="Proteomes" id="UP000002061">
    <property type="component" value="Chromosome"/>
</dbReference>
<feature type="transmembrane region" description="Helical" evidence="5">
    <location>
        <begin position="55"/>
        <end position="83"/>
    </location>
</feature>
<dbReference type="PANTHER" id="PTHR13325">
    <property type="entry name" value="PROTEASE M50 MEMBRANE-BOUND TRANSCRIPTION FACTOR SITE 2 PROTEASE"/>
    <property type="match status" value="1"/>
</dbReference>
<evidence type="ECO:0000256" key="4">
    <source>
        <dbReference type="ARBA" id="ARBA00023136"/>
    </source>
</evidence>
<name>D5VSE6_METIM</name>
<feature type="transmembrane region" description="Helical" evidence="5">
    <location>
        <begin position="170"/>
        <end position="192"/>
    </location>
</feature>
<dbReference type="AlphaFoldDB" id="D5VSE6"/>
<evidence type="ECO:0000256" key="5">
    <source>
        <dbReference type="SAM" id="Phobius"/>
    </source>
</evidence>
<dbReference type="OrthoDB" id="15212at2157"/>
<dbReference type="InterPro" id="IPR036034">
    <property type="entry name" value="PDZ_sf"/>
</dbReference>
<dbReference type="Gene3D" id="2.30.42.10">
    <property type="match status" value="1"/>
</dbReference>
<feature type="transmembrane region" description="Helical" evidence="5">
    <location>
        <begin position="336"/>
        <end position="356"/>
    </location>
</feature>
<dbReference type="eggNOG" id="arCOG04064">
    <property type="taxonomic scope" value="Archaea"/>
</dbReference>
<feature type="transmembrane region" description="Helical" evidence="5">
    <location>
        <begin position="129"/>
        <end position="150"/>
    </location>
</feature>
<dbReference type="InterPro" id="IPR001193">
    <property type="entry name" value="MBTPS2"/>
</dbReference>
<dbReference type="GeneID" id="9131848"/>
<dbReference type="InterPro" id="IPR001478">
    <property type="entry name" value="PDZ"/>
</dbReference>
<dbReference type="PANTHER" id="PTHR13325:SF3">
    <property type="entry name" value="MEMBRANE-BOUND TRANSCRIPTION FACTOR SITE-2 PROTEASE"/>
    <property type="match status" value="1"/>
</dbReference>
<reference evidence="7" key="1">
    <citation type="submission" date="2010-04" db="EMBL/GenBank/DDBJ databases">
        <title>Complete sequence of Methanocaldococcus infernus ME.</title>
        <authorList>
            <consortium name="US DOE Joint Genome Institute"/>
            <person name="Lucas S."/>
            <person name="Copeland A."/>
            <person name="Lapidus A."/>
            <person name="Cheng J.-F."/>
            <person name="Bruce D."/>
            <person name="Goodwin L."/>
            <person name="Pitluck S."/>
            <person name="Munk A.C."/>
            <person name="Detter J.C."/>
            <person name="Han C."/>
            <person name="Tapia R."/>
            <person name="Land M."/>
            <person name="Hauser L."/>
            <person name="Kyrpides N."/>
            <person name="Mikhailova N."/>
            <person name="Sieprawska-Lupa M."/>
            <person name="Whitman W.B."/>
            <person name="Woyke T."/>
        </authorList>
    </citation>
    <scope>NUCLEOTIDE SEQUENCE [LARGE SCALE GENOMIC DNA]</scope>
    <source>
        <strain evidence="7">ME</strain>
    </source>
</reference>
<evidence type="ECO:0000313" key="7">
    <source>
        <dbReference type="EMBL" id="ADG13499.1"/>
    </source>
</evidence>
<keyword evidence="2 5" id="KW-0812">Transmembrane</keyword>
<feature type="transmembrane region" description="Helical" evidence="5">
    <location>
        <begin position="282"/>
        <end position="299"/>
    </location>
</feature>
<dbReference type="GO" id="GO:0004222">
    <property type="term" value="F:metalloendopeptidase activity"/>
    <property type="evidence" value="ECO:0007669"/>
    <property type="project" value="InterPro"/>
</dbReference>
<dbReference type="InterPro" id="IPR008915">
    <property type="entry name" value="Peptidase_M50"/>
</dbReference>
<feature type="domain" description="PDZ" evidence="6">
    <location>
        <begin position="182"/>
        <end position="250"/>
    </location>
</feature>
<dbReference type="EMBL" id="CP002009">
    <property type="protein sequence ID" value="ADG13499.1"/>
    <property type="molecule type" value="Genomic_DNA"/>
</dbReference>
<evidence type="ECO:0000313" key="8">
    <source>
        <dbReference type="Proteomes" id="UP000002061"/>
    </source>
</evidence>
<dbReference type="GO" id="GO:0016020">
    <property type="term" value="C:membrane"/>
    <property type="evidence" value="ECO:0007669"/>
    <property type="project" value="InterPro"/>
</dbReference>
<keyword evidence="3 5" id="KW-1133">Transmembrane helix</keyword>
<dbReference type="STRING" id="573063.Metin_0834"/>
<evidence type="ECO:0000256" key="1">
    <source>
        <dbReference type="ARBA" id="ARBA00004127"/>
    </source>
</evidence>
<evidence type="ECO:0000256" key="3">
    <source>
        <dbReference type="ARBA" id="ARBA00022989"/>
    </source>
</evidence>
<feature type="transmembrane region" description="Helical" evidence="5">
    <location>
        <begin position="95"/>
        <end position="117"/>
    </location>
</feature>
<gene>
    <name evidence="7" type="ordered locus">Metin_0834</name>
</gene>